<dbReference type="Proteomes" id="UP000006039">
    <property type="component" value="Unassembled WGS sequence"/>
</dbReference>
<proteinExistence type="predicted"/>
<evidence type="ECO:0000256" key="1">
    <source>
        <dbReference type="PROSITE-ProRule" id="PRU00453"/>
    </source>
</evidence>
<evidence type="ECO:0000313" key="5">
    <source>
        <dbReference type="EnsemblFungi" id="EJT71487"/>
    </source>
</evidence>
<feature type="compositionally biased region" description="Pro residues" evidence="2">
    <location>
        <begin position="159"/>
        <end position="177"/>
    </location>
</feature>
<dbReference type="GO" id="GO:0008270">
    <property type="term" value="F:zinc ion binding"/>
    <property type="evidence" value="ECO:0007669"/>
    <property type="project" value="UniProtKB-UniRule"/>
</dbReference>
<keyword evidence="1" id="KW-0863">Zinc-finger</keyword>
<dbReference type="Pfam" id="PF04438">
    <property type="entry name" value="zf-HIT"/>
    <property type="match status" value="1"/>
</dbReference>
<evidence type="ECO:0000259" key="3">
    <source>
        <dbReference type="PROSITE" id="PS51083"/>
    </source>
</evidence>
<protein>
    <recommendedName>
        <fullName evidence="3">HIT-type domain-containing protein</fullName>
    </recommendedName>
</protein>
<reference evidence="4" key="2">
    <citation type="submission" date="2010-07" db="EMBL/GenBank/DDBJ databases">
        <authorList>
            <consortium name="The Broad Institute Genome Sequencing Platform"/>
            <consortium name="Broad Institute Genome Sequencing Center for Infectious Disease"/>
            <person name="Ma L.-J."/>
            <person name="Dead R."/>
            <person name="Young S."/>
            <person name="Zeng Q."/>
            <person name="Koehrsen M."/>
            <person name="Alvarado L."/>
            <person name="Berlin A."/>
            <person name="Chapman S.B."/>
            <person name="Chen Z."/>
            <person name="Freedman E."/>
            <person name="Gellesch M."/>
            <person name="Goldberg J."/>
            <person name="Griggs A."/>
            <person name="Gujja S."/>
            <person name="Heilman E.R."/>
            <person name="Heiman D."/>
            <person name="Hepburn T."/>
            <person name="Howarth C."/>
            <person name="Jen D."/>
            <person name="Larson L."/>
            <person name="Mehta T."/>
            <person name="Neiman D."/>
            <person name="Pearson M."/>
            <person name="Roberts A."/>
            <person name="Saif S."/>
            <person name="Shea T."/>
            <person name="Shenoy N."/>
            <person name="Sisk P."/>
            <person name="Stolte C."/>
            <person name="Sykes S."/>
            <person name="Walk T."/>
            <person name="White J."/>
            <person name="Yandava C."/>
            <person name="Haas B."/>
            <person name="Nusbaum C."/>
            <person name="Birren B."/>
        </authorList>
    </citation>
    <scope>NUCLEOTIDE SEQUENCE</scope>
    <source>
        <strain evidence="4">R3-111a-1</strain>
    </source>
</reference>
<keyword evidence="1" id="KW-0479">Metal-binding</keyword>
<dbReference type="EMBL" id="GL385400">
    <property type="protein sequence ID" value="EJT71487.1"/>
    <property type="molecule type" value="Genomic_DNA"/>
</dbReference>
<reference evidence="4" key="3">
    <citation type="submission" date="2010-09" db="EMBL/GenBank/DDBJ databases">
        <title>Annotation of Gaeumannomyces graminis var. tritici R3-111a-1.</title>
        <authorList>
            <consortium name="The Broad Institute Genome Sequencing Platform"/>
            <person name="Ma L.-J."/>
            <person name="Dead R."/>
            <person name="Young S.K."/>
            <person name="Zeng Q."/>
            <person name="Gargeya S."/>
            <person name="Fitzgerald M."/>
            <person name="Haas B."/>
            <person name="Abouelleil A."/>
            <person name="Alvarado L."/>
            <person name="Arachchi H.M."/>
            <person name="Berlin A."/>
            <person name="Brown A."/>
            <person name="Chapman S.B."/>
            <person name="Chen Z."/>
            <person name="Dunbar C."/>
            <person name="Freedman E."/>
            <person name="Gearin G."/>
            <person name="Gellesch M."/>
            <person name="Goldberg J."/>
            <person name="Griggs A."/>
            <person name="Gujja S."/>
            <person name="Heiman D."/>
            <person name="Howarth C."/>
            <person name="Larson L."/>
            <person name="Lui A."/>
            <person name="MacDonald P.J.P."/>
            <person name="Mehta T."/>
            <person name="Montmayeur A."/>
            <person name="Murphy C."/>
            <person name="Neiman D."/>
            <person name="Pearson M."/>
            <person name="Priest M."/>
            <person name="Roberts A."/>
            <person name="Saif S."/>
            <person name="Shea T."/>
            <person name="Shenoy N."/>
            <person name="Sisk P."/>
            <person name="Stolte C."/>
            <person name="Sykes S."/>
            <person name="Yandava C."/>
            <person name="Wortman J."/>
            <person name="Nusbaum C."/>
            <person name="Birren B."/>
        </authorList>
    </citation>
    <scope>NUCLEOTIDE SEQUENCE</scope>
    <source>
        <strain evidence="4">R3-111a-1</strain>
    </source>
</reference>
<name>J3PB71_GAET3</name>
<feature type="region of interest" description="Disordered" evidence="2">
    <location>
        <begin position="157"/>
        <end position="194"/>
    </location>
</feature>
<keyword evidence="6" id="KW-1185">Reference proteome</keyword>
<keyword evidence="1" id="KW-0862">Zinc</keyword>
<dbReference type="GeneID" id="20351202"/>
<dbReference type="PROSITE" id="PS00028">
    <property type="entry name" value="ZINC_FINGER_C2H2_1"/>
    <property type="match status" value="1"/>
</dbReference>
<dbReference type="CDD" id="cd23024">
    <property type="entry name" value="zf-HIT_ZNHIT2-3"/>
    <property type="match status" value="1"/>
</dbReference>
<dbReference type="RefSeq" id="XP_009226884.1">
    <property type="nucleotide sequence ID" value="XM_009228620.1"/>
</dbReference>
<dbReference type="InterPro" id="IPR007529">
    <property type="entry name" value="Znf_HIT"/>
</dbReference>
<dbReference type="Gene3D" id="3.30.60.190">
    <property type="match status" value="1"/>
</dbReference>
<dbReference type="eggNOG" id="ENOG502S6VI">
    <property type="taxonomic scope" value="Eukaryota"/>
</dbReference>
<dbReference type="PROSITE" id="PS51083">
    <property type="entry name" value="ZF_HIT"/>
    <property type="match status" value="1"/>
</dbReference>
<reference evidence="6" key="1">
    <citation type="submission" date="2010-07" db="EMBL/GenBank/DDBJ databases">
        <title>The genome sequence of Gaeumannomyces graminis var. tritici strain R3-111a-1.</title>
        <authorList>
            <consortium name="The Broad Institute Genome Sequencing Platform"/>
            <person name="Ma L.-J."/>
            <person name="Dead R."/>
            <person name="Young S."/>
            <person name="Zeng Q."/>
            <person name="Koehrsen M."/>
            <person name="Alvarado L."/>
            <person name="Berlin A."/>
            <person name="Chapman S.B."/>
            <person name="Chen Z."/>
            <person name="Freedman E."/>
            <person name="Gellesch M."/>
            <person name="Goldberg J."/>
            <person name="Griggs A."/>
            <person name="Gujja S."/>
            <person name="Heilman E.R."/>
            <person name="Heiman D."/>
            <person name="Hepburn T."/>
            <person name="Howarth C."/>
            <person name="Jen D."/>
            <person name="Larson L."/>
            <person name="Mehta T."/>
            <person name="Neiman D."/>
            <person name="Pearson M."/>
            <person name="Roberts A."/>
            <person name="Saif S."/>
            <person name="Shea T."/>
            <person name="Shenoy N."/>
            <person name="Sisk P."/>
            <person name="Stolte C."/>
            <person name="Sykes S."/>
            <person name="Walk T."/>
            <person name="White J."/>
            <person name="Yandava C."/>
            <person name="Haas B."/>
            <person name="Nusbaum C."/>
            <person name="Birren B."/>
        </authorList>
    </citation>
    <scope>NUCLEOTIDE SEQUENCE [LARGE SCALE GENOMIC DNA]</scope>
    <source>
        <strain evidence="6">R3-111a-1</strain>
    </source>
</reference>
<reference evidence="5" key="5">
    <citation type="submission" date="2018-04" db="UniProtKB">
        <authorList>
            <consortium name="EnsemblFungi"/>
        </authorList>
    </citation>
    <scope>IDENTIFICATION</scope>
    <source>
        <strain evidence="5">R3-111a-1</strain>
    </source>
</reference>
<dbReference type="OrthoDB" id="18412at2759"/>
<evidence type="ECO:0000313" key="6">
    <source>
        <dbReference type="Proteomes" id="UP000006039"/>
    </source>
</evidence>
<evidence type="ECO:0000256" key="2">
    <source>
        <dbReference type="SAM" id="MobiDB-lite"/>
    </source>
</evidence>
<dbReference type="SUPFAM" id="SSF144232">
    <property type="entry name" value="HIT/MYND zinc finger-like"/>
    <property type="match status" value="1"/>
</dbReference>
<accession>J3PB71</accession>
<reference evidence="5" key="4">
    <citation type="journal article" date="2015" name="G3 (Bethesda)">
        <title>Genome sequences of three phytopathogenic species of the Magnaporthaceae family of fungi.</title>
        <authorList>
            <person name="Okagaki L.H."/>
            <person name="Nunes C.C."/>
            <person name="Sailsbery J."/>
            <person name="Clay B."/>
            <person name="Brown D."/>
            <person name="John T."/>
            <person name="Oh Y."/>
            <person name="Young N."/>
            <person name="Fitzgerald M."/>
            <person name="Haas B.J."/>
            <person name="Zeng Q."/>
            <person name="Young S."/>
            <person name="Adiconis X."/>
            <person name="Fan L."/>
            <person name="Levin J.Z."/>
            <person name="Mitchell T.K."/>
            <person name="Okubara P.A."/>
            <person name="Farman M.L."/>
            <person name="Kohn L.M."/>
            <person name="Birren B."/>
            <person name="Ma L.-J."/>
            <person name="Dean R.A."/>
        </authorList>
    </citation>
    <scope>NUCLEOTIDE SEQUENCE</scope>
    <source>
        <strain evidence="5">R3-111a-1</strain>
    </source>
</reference>
<evidence type="ECO:0000313" key="4">
    <source>
        <dbReference type="EMBL" id="EJT71487.1"/>
    </source>
</evidence>
<dbReference type="HOGENOM" id="CLU_063513_1_1_1"/>
<dbReference type="VEuPathDB" id="FungiDB:GGTG_10744"/>
<organism evidence="4">
    <name type="scientific">Gaeumannomyces tritici (strain R3-111a-1)</name>
    <name type="common">Wheat and barley take-all root rot fungus</name>
    <name type="synonym">Gaeumannomyces graminis var. tritici</name>
    <dbReference type="NCBI Taxonomy" id="644352"/>
    <lineage>
        <taxon>Eukaryota</taxon>
        <taxon>Fungi</taxon>
        <taxon>Dikarya</taxon>
        <taxon>Ascomycota</taxon>
        <taxon>Pezizomycotina</taxon>
        <taxon>Sordariomycetes</taxon>
        <taxon>Sordariomycetidae</taxon>
        <taxon>Magnaporthales</taxon>
        <taxon>Magnaporthaceae</taxon>
        <taxon>Gaeumannomyces</taxon>
    </lineage>
</organism>
<sequence>MSLAVKSPSSDTRCQLHLLIGNNSPVRFRLTSKSHNYPSFPPPPTPRRRATAIMSTSPTNGISKLTVEDGEVNGAGGNAAAAAIATAAATSAVNGDVGGAGGSQTAPDAPTRSRGFRGTKSLCGVCSKRESSYKCPHCAVAYCSVACSHVHRVIHPETSLPPKPPQPVRPGGAQPPRPAHKQSQQASHPFSVLDDSPELRRLFKKYPGLPSALEGIHEATLPPKNAPTGIHAMIDATRNKKQEPWSPDVGLRRGRAALRKARTDPGEDGDGVREYCELVRYLLSRSDGDGKVNDIVHHEVVQGDVKVIRNLQQQEWTD</sequence>
<feature type="domain" description="HIT-type" evidence="3">
    <location>
        <begin position="123"/>
        <end position="160"/>
    </location>
</feature>
<dbReference type="EnsemblFungi" id="EJT71487">
    <property type="protein sequence ID" value="EJT71487"/>
    <property type="gene ID" value="GGTG_10744"/>
</dbReference>
<gene>
    <name evidence="5" type="primary">20351202</name>
    <name evidence="4" type="ORF">GGTG_10744</name>
</gene>
<dbReference type="InterPro" id="IPR013087">
    <property type="entry name" value="Znf_C2H2_type"/>
</dbReference>
<dbReference type="AlphaFoldDB" id="J3PB71"/>